<dbReference type="Proteomes" id="UP000013981">
    <property type="component" value="Unassembled WGS sequence"/>
</dbReference>
<dbReference type="EMBL" id="AQOB01000015">
    <property type="protein sequence ID" value="EOQ35559.1"/>
    <property type="molecule type" value="Genomic_DNA"/>
</dbReference>
<sequence length="370" mass="40943">MATGVTTYQCPACTGPLHFVGESGKLECDYCGTTYDVAEIEKIYREKEAASAAAQAAVDAAHDRESAAAEQMGVSWDAQETAGMKTYNCPSCGAEMICDASTAASSCPYCGNPAIVPGQFTGGLRPELVIPFKLDKQAAVDALKKYYQGKKFLPKAFREQNHIEEIQGVYVPFWLCDCQVDGTATYHASNSRTWQEGDYEITETDHYEVDRSGRIGFERIPVDASTKMPDAHMDAIEPYDYSALKPFSTAYLPGFLADRYDVNQQDSLPRIQKRAENSAAIELRNTVKGYGSVHAQSQSFQFHRGDMKYALMPVWMLSTKWNGQNFLFAMNGQTGKLIGDLPVDKGKYFAWFAGIAVPLMALILGFWFLL</sequence>
<reference evidence="2 3" key="1">
    <citation type="submission" date="2013-01" db="EMBL/GenBank/DDBJ databases">
        <title>The Genome Sequence of Butyricicoccus pullicaecorum 1.2.</title>
        <authorList>
            <consortium name="The Broad Institute Genome Sequencing Platform"/>
            <person name="Earl A."/>
            <person name="Ward D."/>
            <person name="Feldgarden M."/>
            <person name="Gevers D."/>
            <person name="Van Immerseel F."/>
            <person name="Eeckhaut V."/>
            <person name="Walker B."/>
            <person name="Young S.K."/>
            <person name="Zeng Q."/>
            <person name="Gargeya S."/>
            <person name="Fitzgerald M."/>
            <person name="Haas B."/>
            <person name="Abouelleil A."/>
            <person name="Alvarado L."/>
            <person name="Arachchi H.M."/>
            <person name="Berlin A.M."/>
            <person name="Chapman S.B."/>
            <person name="Dewar J."/>
            <person name="Goldberg J."/>
            <person name="Griggs A."/>
            <person name="Gujja S."/>
            <person name="Hansen M."/>
            <person name="Howarth C."/>
            <person name="Imamovic A."/>
            <person name="Larimer J."/>
            <person name="McCowan C."/>
            <person name="Murphy C."/>
            <person name="Neiman D."/>
            <person name="Pearson M."/>
            <person name="Priest M."/>
            <person name="Roberts A."/>
            <person name="Saif S."/>
            <person name="Shea T."/>
            <person name="Sisk P."/>
            <person name="Sykes S."/>
            <person name="Wortman J."/>
            <person name="Nusbaum C."/>
            <person name="Birren B."/>
        </authorList>
    </citation>
    <scope>NUCLEOTIDE SEQUENCE [LARGE SCALE GENOMIC DNA]</scope>
    <source>
        <strain evidence="2 3">1.2</strain>
    </source>
</reference>
<evidence type="ECO:0008006" key="4">
    <source>
        <dbReference type="Google" id="ProtNLM"/>
    </source>
</evidence>
<feature type="transmembrane region" description="Helical" evidence="1">
    <location>
        <begin position="348"/>
        <end position="369"/>
    </location>
</feature>
<dbReference type="Pfam" id="PF03966">
    <property type="entry name" value="Trm112p"/>
    <property type="match status" value="1"/>
</dbReference>
<evidence type="ECO:0000256" key="1">
    <source>
        <dbReference type="SAM" id="Phobius"/>
    </source>
</evidence>
<keyword evidence="3" id="KW-1185">Reference proteome</keyword>
<dbReference type="AlphaFoldDB" id="R8VSW2"/>
<proteinExistence type="predicted"/>
<accession>R8VSW2</accession>
<organism evidence="2 3">
    <name type="scientific">Butyricicoccus pullicaecorum 1.2</name>
    <dbReference type="NCBI Taxonomy" id="1203606"/>
    <lineage>
        <taxon>Bacteria</taxon>
        <taxon>Bacillati</taxon>
        <taxon>Bacillota</taxon>
        <taxon>Clostridia</taxon>
        <taxon>Eubacteriales</taxon>
        <taxon>Butyricicoccaceae</taxon>
        <taxon>Butyricicoccus</taxon>
    </lineage>
</organism>
<keyword evidence="1" id="KW-1133">Transmembrane helix</keyword>
<dbReference type="eggNOG" id="COG2888">
    <property type="taxonomic scope" value="Bacteria"/>
</dbReference>
<evidence type="ECO:0000313" key="3">
    <source>
        <dbReference type="Proteomes" id="UP000013981"/>
    </source>
</evidence>
<protein>
    <recommendedName>
        <fullName evidence="4">DNA-directed RNA polymerase subunit P</fullName>
    </recommendedName>
</protein>
<dbReference type="PANTHER" id="PTHR37826">
    <property type="entry name" value="FLOTILLIN BAND_7_5 DOMAIN PROTEIN"/>
    <property type="match status" value="1"/>
</dbReference>
<dbReference type="PATRIC" id="fig|1203606.4.peg.2985"/>
<dbReference type="Gene3D" id="2.20.28.30">
    <property type="entry name" value="RNA polymerase ii, chain L"/>
    <property type="match status" value="1"/>
</dbReference>
<keyword evidence="1" id="KW-0472">Membrane</keyword>
<dbReference type="HOGENOM" id="CLU_039030_0_0_9"/>
<gene>
    <name evidence="2" type="ORF">HMPREF1526_03026</name>
</gene>
<dbReference type="PANTHER" id="PTHR37826:SF3">
    <property type="entry name" value="J DOMAIN-CONTAINING PROTEIN"/>
    <property type="match status" value="1"/>
</dbReference>
<comment type="caution">
    <text evidence="2">The sequence shown here is derived from an EMBL/GenBank/DDBJ whole genome shotgun (WGS) entry which is preliminary data.</text>
</comment>
<name>R8VSW2_9FIRM</name>
<keyword evidence="1" id="KW-0812">Transmembrane</keyword>
<dbReference type="InterPro" id="IPR005651">
    <property type="entry name" value="Trm112-like"/>
</dbReference>
<dbReference type="RefSeq" id="WP_016149112.1">
    <property type="nucleotide sequence ID" value="NZ_KB976105.1"/>
</dbReference>
<evidence type="ECO:0000313" key="2">
    <source>
        <dbReference type="EMBL" id="EOQ35559.1"/>
    </source>
</evidence>